<keyword evidence="8" id="KW-1185">Reference proteome</keyword>
<gene>
    <name evidence="7" type="ORF">GCM10011390_04070</name>
</gene>
<dbReference type="InterPro" id="IPR041205">
    <property type="entry name" value="ScsC_N"/>
</dbReference>
<dbReference type="EMBL" id="BMIQ01000001">
    <property type="protein sequence ID" value="GGD88516.1"/>
    <property type="molecule type" value="Genomic_DNA"/>
</dbReference>
<evidence type="ECO:0000256" key="3">
    <source>
        <dbReference type="ARBA" id="ARBA00023157"/>
    </source>
</evidence>
<comment type="caution">
    <text evidence="7">The sequence shown here is derived from an EMBL/GenBank/DDBJ whole genome shotgun (WGS) entry which is preliminary data.</text>
</comment>
<organism evidence="7 8">
    <name type="scientific">Aureimonas endophytica</name>
    <dbReference type="NCBI Taxonomy" id="2027858"/>
    <lineage>
        <taxon>Bacteria</taxon>
        <taxon>Pseudomonadati</taxon>
        <taxon>Pseudomonadota</taxon>
        <taxon>Alphaproteobacteria</taxon>
        <taxon>Hyphomicrobiales</taxon>
        <taxon>Aurantimonadaceae</taxon>
        <taxon>Aureimonas</taxon>
    </lineage>
</organism>
<evidence type="ECO:0000256" key="2">
    <source>
        <dbReference type="ARBA" id="ARBA00023002"/>
    </source>
</evidence>
<dbReference type="InterPro" id="IPR013766">
    <property type="entry name" value="Thioredoxin_domain"/>
</dbReference>
<dbReference type="GO" id="GO:0016491">
    <property type="term" value="F:oxidoreductase activity"/>
    <property type="evidence" value="ECO:0007669"/>
    <property type="project" value="UniProtKB-KW"/>
</dbReference>
<keyword evidence="4" id="KW-0676">Redox-active center</keyword>
<feature type="chain" id="PRO_5036791867" evidence="5">
    <location>
        <begin position="37"/>
        <end position="264"/>
    </location>
</feature>
<evidence type="ECO:0000256" key="1">
    <source>
        <dbReference type="ARBA" id="ARBA00022729"/>
    </source>
</evidence>
<dbReference type="InterPro" id="IPR036249">
    <property type="entry name" value="Thioredoxin-like_sf"/>
</dbReference>
<dbReference type="CDD" id="cd03023">
    <property type="entry name" value="DsbA_Com1_like"/>
    <property type="match status" value="1"/>
</dbReference>
<dbReference type="Pfam" id="PF18312">
    <property type="entry name" value="ScsC_N"/>
    <property type="match status" value="1"/>
</dbReference>
<evidence type="ECO:0000313" key="7">
    <source>
        <dbReference type="EMBL" id="GGD88516.1"/>
    </source>
</evidence>
<reference evidence="7" key="2">
    <citation type="submission" date="2020-09" db="EMBL/GenBank/DDBJ databases">
        <authorList>
            <person name="Sun Q."/>
            <person name="Zhou Y."/>
        </authorList>
    </citation>
    <scope>NUCLEOTIDE SEQUENCE</scope>
    <source>
        <strain evidence="7">CGMCC 1.15367</strain>
    </source>
</reference>
<evidence type="ECO:0000259" key="6">
    <source>
        <dbReference type="PROSITE" id="PS51352"/>
    </source>
</evidence>
<dbReference type="SUPFAM" id="SSF52833">
    <property type="entry name" value="Thioredoxin-like"/>
    <property type="match status" value="1"/>
</dbReference>
<keyword evidence="1 5" id="KW-0732">Signal</keyword>
<proteinExistence type="predicted"/>
<reference evidence="7" key="1">
    <citation type="journal article" date="2014" name="Int. J. Syst. Evol. Microbiol.">
        <title>Complete genome sequence of Corynebacterium casei LMG S-19264T (=DSM 44701T), isolated from a smear-ripened cheese.</title>
        <authorList>
            <consortium name="US DOE Joint Genome Institute (JGI-PGF)"/>
            <person name="Walter F."/>
            <person name="Albersmeier A."/>
            <person name="Kalinowski J."/>
            <person name="Ruckert C."/>
        </authorList>
    </citation>
    <scope>NUCLEOTIDE SEQUENCE</scope>
    <source>
        <strain evidence="7">CGMCC 1.15367</strain>
    </source>
</reference>
<evidence type="ECO:0000256" key="4">
    <source>
        <dbReference type="ARBA" id="ARBA00023284"/>
    </source>
</evidence>
<dbReference type="InterPro" id="IPR001853">
    <property type="entry name" value="DSBA-like_thioredoxin_dom"/>
</dbReference>
<feature type="domain" description="Thioredoxin" evidence="6">
    <location>
        <begin position="82"/>
        <end position="220"/>
    </location>
</feature>
<name>A0A917E179_9HYPH</name>
<sequence>MSAARSKGLLSVSRAPLRAAALAAFLSLPVLPQAAAAMDEPQKSELRGEIRAYLLEHPEVLLEAMDALEAKRAAEEARNQSAAIASLAGELTATPPGTAIGNPEGDVTLVEFFDYNCGYCKHALTDMEALVAADPKLRVVLKEIPVLGEQSVAASRVSLAFRHLAPQRYGEFHEKLLGMRGVADEDSAIGVAEGLGVAEADLRGAMGSPDVQKAIDENNRLSALLKVNGTPSYVIGDEVVSGAVGREALAAKIQNMRSCAKASC</sequence>
<evidence type="ECO:0000256" key="5">
    <source>
        <dbReference type="SAM" id="SignalP"/>
    </source>
</evidence>
<dbReference type="Proteomes" id="UP000644699">
    <property type="component" value="Unassembled WGS sequence"/>
</dbReference>
<accession>A0A917E179</accession>
<feature type="signal peptide" evidence="5">
    <location>
        <begin position="1"/>
        <end position="36"/>
    </location>
</feature>
<dbReference type="PANTHER" id="PTHR13887:SF14">
    <property type="entry name" value="DISULFIDE BOND FORMATION PROTEIN D"/>
    <property type="match status" value="1"/>
</dbReference>
<protein>
    <submittedName>
        <fullName evidence="7">Membrane protein</fullName>
    </submittedName>
</protein>
<keyword evidence="3" id="KW-1015">Disulfide bond</keyword>
<dbReference type="Pfam" id="PF01323">
    <property type="entry name" value="DSBA"/>
    <property type="match status" value="1"/>
</dbReference>
<keyword evidence="2" id="KW-0560">Oxidoreductase</keyword>
<dbReference type="Gene3D" id="3.40.30.10">
    <property type="entry name" value="Glutaredoxin"/>
    <property type="match status" value="1"/>
</dbReference>
<evidence type="ECO:0000313" key="8">
    <source>
        <dbReference type="Proteomes" id="UP000644699"/>
    </source>
</evidence>
<dbReference type="PROSITE" id="PS51352">
    <property type="entry name" value="THIOREDOXIN_2"/>
    <property type="match status" value="1"/>
</dbReference>
<dbReference type="AlphaFoldDB" id="A0A917E179"/>
<dbReference type="PANTHER" id="PTHR13887">
    <property type="entry name" value="GLUTATHIONE S-TRANSFERASE KAPPA"/>
    <property type="match status" value="1"/>
</dbReference>